<dbReference type="PANTHER" id="PTHR24103">
    <property type="entry name" value="E3 UBIQUITIN-PROTEIN LIGASE TRIM"/>
    <property type="match status" value="1"/>
</dbReference>
<evidence type="ECO:0000313" key="4">
    <source>
        <dbReference type="Proteomes" id="UP000824540"/>
    </source>
</evidence>
<dbReference type="SMART" id="SM00449">
    <property type="entry name" value="SPRY"/>
    <property type="match status" value="1"/>
</dbReference>
<dbReference type="InterPro" id="IPR043136">
    <property type="entry name" value="B30.2/SPRY_sf"/>
</dbReference>
<organism evidence="3 4">
    <name type="scientific">Albula glossodonta</name>
    <name type="common">roundjaw bonefish</name>
    <dbReference type="NCBI Taxonomy" id="121402"/>
    <lineage>
        <taxon>Eukaryota</taxon>
        <taxon>Metazoa</taxon>
        <taxon>Chordata</taxon>
        <taxon>Craniata</taxon>
        <taxon>Vertebrata</taxon>
        <taxon>Euteleostomi</taxon>
        <taxon>Actinopterygii</taxon>
        <taxon>Neopterygii</taxon>
        <taxon>Teleostei</taxon>
        <taxon>Albuliformes</taxon>
        <taxon>Albulidae</taxon>
        <taxon>Albula</taxon>
    </lineage>
</organism>
<dbReference type="FunFam" id="2.60.120.920:FF:000004">
    <property type="entry name" value="Butyrophilin subfamily 1 member A1"/>
    <property type="match status" value="1"/>
</dbReference>
<reference evidence="3" key="1">
    <citation type="thesis" date="2021" institute="BYU ScholarsArchive" country="Provo, UT, USA">
        <title>Applications of and Algorithms for Genome Assembly and Genomic Analyses with an Emphasis on Marine Teleosts.</title>
        <authorList>
            <person name="Pickett B.D."/>
        </authorList>
    </citation>
    <scope>NUCLEOTIDE SEQUENCE</scope>
    <source>
        <strain evidence="3">HI-2016</strain>
    </source>
</reference>
<dbReference type="AlphaFoldDB" id="A0A8T2N0A0"/>
<dbReference type="InterPro" id="IPR003877">
    <property type="entry name" value="SPRY_dom"/>
</dbReference>
<dbReference type="Pfam" id="PF13765">
    <property type="entry name" value="PRY"/>
    <property type="match status" value="1"/>
</dbReference>
<accession>A0A8T2N0A0</accession>
<dbReference type="InterPro" id="IPR013320">
    <property type="entry name" value="ConA-like_dom_sf"/>
</dbReference>
<comment type="caution">
    <text evidence="3">The sequence shown here is derived from an EMBL/GenBank/DDBJ whole genome shotgun (WGS) entry which is preliminary data.</text>
</comment>
<feature type="domain" description="B30.2/SPRY" evidence="2">
    <location>
        <begin position="6"/>
        <end position="203"/>
    </location>
</feature>
<dbReference type="Proteomes" id="UP000824540">
    <property type="component" value="Unassembled WGS sequence"/>
</dbReference>
<dbReference type="SMART" id="SM00589">
    <property type="entry name" value="PRY"/>
    <property type="match status" value="1"/>
</dbReference>
<evidence type="ECO:0000259" key="2">
    <source>
        <dbReference type="PROSITE" id="PS50188"/>
    </source>
</evidence>
<keyword evidence="4" id="KW-1185">Reference proteome</keyword>
<gene>
    <name evidence="3" type="ORF">JZ751_011514</name>
</gene>
<dbReference type="SUPFAM" id="SSF49899">
    <property type="entry name" value="Concanavalin A-like lectins/glucanases"/>
    <property type="match status" value="1"/>
</dbReference>
<evidence type="ECO:0000313" key="3">
    <source>
        <dbReference type="EMBL" id="KAG9333483.1"/>
    </source>
</evidence>
<dbReference type="OrthoDB" id="6105938at2759"/>
<dbReference type="InterPro" id="IPR006574">
    <property type="entry name" value="PRY"/>
</dbReference>
<name>A0A8T2N0A0_9TELE</name>
<evidence type="ECO:0000256" key="1">
    <source>
        <dbReference type="SAM" id="MobiDB-lite"/>
    </source>
</evidence>
<dbReference type="EMBL" id="JAFBMS010000197">
    <property type="protein sequence ID" value="KAG9333483.1"/>
    <property type="molecule type" value="Genomic_DNA"/>
</dbReference>
<dbReference type="Pfam" id="PF00622">
    <property type="entry name" value="SPRY"/>
    <property type="match status" value="1"/>
</dbReference>
<dbReference type="PROSITE" id="PS50188">
    <property type="entry name" value="B302_SPRY"/>
    <property type="match status" value="1"/>
</dbReference>
<dbReference type="PRINTS" id="PR01407">
    <property type="entry name" value="BUTYPHLNCDUF"/>
</dbReference>
<feature type="region of interest" description="Disordered" evidence="1">
    <location>
        <begin position="1"/>
        <end position="24"/>
    </location>
</feature>
<dbReference type="Gene3D" id="2.60.120.920">
    <property type="match status" value="1"/>
</dbReference>
<protein>
    <recommendedName>
        <fullName evidence="2">B30.2/SPRY domain-containing protein</fullName>
    </recommendedName>
</protein>
<dbReference type="InterPro" id="IPR050143">
    <property type="entry name" value="TRIM/RBCC"/>
</dbReference>
<dbReference type="InterPro" id="IPR001870">
    <property type="entry name" value="B30.2/SPRY"/>
</dbReference>
<proteinExistence type="predicted"/>
<sequence>MKSPRTFPPICFQQPSPSPSPPSLDVTLDPDTAHPNLILSEDGKRVRHGDTRQNLPDTPNRFNEYVNVLGKEGFSSGRFYYEVQVEGKTAWALGVVTESLNRKGNISLKPKDGYWAVWMMNGNEYKALADPSVLLPLREKPRTVGVYVDYEGGQISFYNVEARFHIYSFTGYTFTEKLYPLFSPSFHYNGKNSAPLIISSVSHTG</sequence>
<dbReference type="CDD" id="cd13733">
    <property type="entry name" value="SPRY_PRY_C-I_1"/>
    <property type="match status" value="1"/>
</dbReference>
<dbReference type="InterPro" id="IPR003879">
    <property type="entry name" value="Butyrophylin_SPRY"/>
</dbReference>